<organism evidence="6 7">
    <name type="scientific">Bifidobacterium imperatoris</name>
    <dbReference type="NCBI Taxonomy" id="2020965"/>
    <lineage>
        <taxon>Bacteria</taxon>
        <taxon>Bacillati</taxon>
        <taxon>Actinomycetota</taxon>
        <taxon>Actinomycetes</taxon>
        <taxon>Bifidobacteriales</taxon>
        <taxon>Bifidobacteriaceae</taxon>
        <taxon>Bifidobacterium</taxon>
    </lineage>
</organism>
<dbReference type="Pfam" id="PF00589">
    <property type="entry name" value="Phage_integrase"/>
    <property type="match status" value="1"/>
</dbReference>
<dbReference type="InterPro" id="IPR011010">
    <property type="entry name" value="DNA_brk_join_enz"/>
</dbReference>
<proteinExistence type="inferred from homology"/>
<keyword evidence="7" id="KW-1185">Reference proteome</keyword>
<gene>
    <name evidence="6" type="ORF">BLI708_05510</name>
</gene>
<evidence type="ECO:0000256" key="2">
    <source>
        <dbReference type="ARBA" id="ARBA00022908"/>
    </source>
</evidence>
<comment type="similarity">
    <text evidence="1">Belongs to the 'phage' integrase family.</text>
</comment>
<evidence type="ECO:0000313" key="6">
    <source>
        <dbReference type="EMBL" id="QSY58708.1"/>
    </source>
</evidence>
<dbReference type="InterPro" id="IPR010998">
    <property type="entry name" value="Integrase_recombinase_N"/>
</dbReference>
<dbReference type="Gene3D" id="1.10.150.130">
    <property type="match status" value="1"/>
</dbReference>
<evidence type="ECO:0000256" key="4">
    <source>
        <dbReference type="ARBA" id="ARBA00023172"/>
    </source>
</evidence>
<dbReference type="PANTHER" id="PTHR30629:SF2">
    <property type="entry name" value="PROPHAGE INTEGRASE INTS-RELATED"/>
    <property type="match status" value="1"/>
</dbReference>
<dbReference type="PROSITE" id="PS51898">
    <property type="entry name" value="TYR_RECOMBINASE"/>
    <property type="match status" value="1"/>
</dbReference>
<dbReference type="InterPro" id="IPR013762">
    <property type="entry name" value="Integrase-like_cat_sf"/>
</dbReference>
<dbReference type="RefSeq" id="WP_207553099.1">
    <property type="nucleotide sequence ID" value="NZ_CP071591.1"/>
</dbReference>
<evidence type="ECO:0000256" key="3">
    <source>
        <dbReference type="ARBA" id="ARBA00023125"/>
    </source>
</evidence>
<dbReference type="InterPro" id="IPR002104">
    <property type="entry name" value="Integrase_catalytic"/>
</dbReference>
<name>A0ABX7S3A2_9BIFI</name>
<reference evidence="6 7" key="1">
    <citation type="submission" date="2021-03" db="EMBL/GenBank/DDBJ databases">
        <title>Genome sequencing of Bifidobacterium imperatoris JCM 32708.</title>
        <authorList>
            <person name="Kim J."/>
        </authorList>
    </citation>
    <scope>NUCLEOTIDE SEQUENCE [LARGE SCALE GENOMIC DNA]</scope>
    <source>
        <strain evidence="6 7">JCM 32708</strain>
    </source>
</reference>
<dbReference type="Proteomes" id="UP000663067">
    <property type="component" value="Chromosome"/>
</dbReference>
<evidence type="ECO:0000313" key="7">
    <source>
        <dbReference type="Proteomes" id="UP000663067"/>
    </source>
</evidence>
<dbReference type="Gene3D" id="1.10.443.10">
    <property type="entry name" value="Intergrase catalytic core"/>
    <property type="match status" value="1"/>
</dbReference>
<keyword evidence="2" id="KW-0229">DNA integration</keyword>
<dbReference type="InterPro" id="IPR050808">
    <property type="entry name" value="Phage_Integrase"/>
</dbReference>
<accession>A0ABX7S3A2</accession>
<dbReference type="SUPFAM" id="SSF56349">
    <property type="entry name" value="DNA breaking-rejoining enzymes"/>
    <property type="match status" value="1"/>
</dbReference>
<evidence type="ECO:0000259" key="5">
    <source>
        <dbReference type="PROSITE" id="PS51898"/>
    </source>
</evidence>
<dbReference type="EMBL" id="CP071591">
    <property type="protein sequence ID" value="QSY58708.1"/>
    <property type="molecule type" value="Genomic_DNA"/>
</dbReference>
<evidence type="ECO:0000256" key="1">
    <source>
        <dbReference type="ARBA" id="ARBA00008857"/>
    </source>
</evidence>
<feature type="domain" description="Tyr recombinase" evidence="5">
    <location>
        <begin position="193"/>
        <end position="418"/>
    </location>
</feature>
<sequence>MELWNHCNNSGSIVSCSLEWLLNLLLMKPFQTMHNKRIQWCCKWKQDGAYRYVYDDNKKRCIEKQLARVAKLGKISVDEPVVKKPVPVKKPVHTIDFVFYERLESMDKKHEISEKHYKNTNNMYKKHIKPYLSDMDISIDSKTLNKYFNELETTDSNKNKIYKLLHALFEYAIKNGYIQFNPTNSVNKPAYNNKTRALEIDKTNQIILTLKGIINMLSYEQCKYHEYYNMFLLLTLGLRASELIGLTQESLNYADSSLTVSTQLRKENGAYYLKLGTKDKLTDFHSRTIPIGSQYKQAILDETNKHKDAVSLPVKLNDEYMQNETRHALFIKNNKPFDYNNLTYIWKRIQDEYHRIMLHDDTKPTYIRLHAFRHMAATQLAEQGENIQIAQAILGHMNPSMTEYYTHLTASMMKATAERFENNMLHEMTSLNYGIEQAMNIDTMLNEQKGVIERRSHTDTTNDMD</sequence>
<dbReference type="PANTHER" id="PTHR30629">
    <property type="entry name" value="PROPHAGE INTEGRASE"/>
    <property type="match status" value="1"/>
</dbReference>
<keyword evidence="4" id="KW-0233">DNA recombination</keyword>
<keyword evidence="3" id="KW-0238">DNA-binding</keyword>
<protein>
    <submittedName>
        <fullName evidence="6">Tyrosine-type recombinase/integrase</fullName>
    </submittedName>
</protein>